<gene>
    <name evidence="1" type="ORF">AWB77_01956</name>
</gene>
<keyword evidence="2" id="KW-1185">Reference proteome</keyword>
<dbReference type="SUPFAM" id="SSF46785">
    <property type="entry name" value="Winged helix' DNA-binding domain"/>
    <property type="match status" value="1"/>
</dbReference>
<comment type="caution">
    <text evidence="1">The sequence shown here is derived from an EMBL/GenBank/DDBJ whole genome shotgun (WGS) entry which is preliminary data.</text>
</comment>
<dbReference type="RefSeq" id="WP_061134204.1">
    <property type="nucleotide sequence ID" value="NZ_FCNX02000004.1"/>
</dbReference>
<evidence type="ECO:0000313" key="1">
    <source>
        <dbReference type="EMBL" id="SAK59294.1"/>
    </source>
</evidence>
<dbReference type="AlphaFoldDB" id="A0A158AN90"/>
<dbReference type="OrthoDB" id="8950340at2"/>
<protein>
    <submittedName>
        <fullName evidence="1">Initiator RepB protein</fullName>
    </submittedName>
</protein>
<dbReference type="InterPro" id="IPR036390">
    <property type="entry name" value="WH_DNA-bd_sf"/>
</dbReference>
<name>A0A158AN90_9BURK</name>
<accession>A0A158AN90</accession>
<proteinExistence type="predicted"/>
<dbReference type="Pfam" id="PF21205">
    <property type="entry name" value="Rep3_C"/>
    <property type="match status" value="1"/>
</dbReference>
<sequence>MENQDLTVTPQQLALDIYEDMSAQGSAIYESTRDIGFLRNNIFTRVGGLGIAARRVLDAAYFIVATKAPEELIDDKVYTFTADINYFKWLMRYDSRNHSHLIAQMRAAARARVEIMTAPSIEELTEKDSWGTISLLGDCYIERNVVCILLAGRVIKYLISPYKAHWLSLRASTAFSLSLSRAIYDRLIPCEGHGVTEWFAFEDVLEWPGKVGESRKEVKEFKKRFLEPAIDQLNEVSDFDVSWEPNAERVPADKLKIRFRFTKKQGADAARAGIQDSMYLLLHNEFAFDTPDFERLAKRRDIWTDERLEQAIEYTRYKLNEGKVTVSPRGYLFKALEGNYRIGDADRKMASIKAKQLEDDRKDRRSRDTAQANLEASIQAQNDTARAKMSEEIKAGREYFESVDAPARKELCHSFVSQLIPQRLIEKQGLSRESLSADNILTVNRVVADAFCSHVYAKLKKARAGSRI</sequence>
<dbReference type="Proteomes" id="UP000054903">
    <property type="component" value="Unassembled WGS sequence"/>
</dbReference>
<reference evidence="1" key="1">
    <citation type="submission" date="2016-01" db="EMBL/GenBank/DDBJ databases">
        <authorList>
            <person name="Peeters C."/>
        </authorList>
    </citation>
    <scope>NUCLEOTIDE SEQUENCE</scope>
    <source>
        <strain evidence="1">LMG 29320</strain>
    </source>
</reference>
<evidence type="ECO:0000313" key="2">
    <source>
        <dbReference type="Proteomes" id="UP000054903"/>
    </source>
</evidence>
<dbReference type="InterPro" id="IPR036388">
    <property type="entry name" value="WH-like_DNA-bd_sf"/>
</dbReference>
<organism evidence="1 2">
    <name type="scientific">Caballeronia fortuita</name>
    <dbReference type="NCBI Taxonomy" id="1777138"/>
    <lineage>
        <taxon>Bacteria</taxon>
        <taxon>Pseudomonadati</taxon>
        <taxon>Pseudomonadota</taxon>
        <taxon>Betaproteobacteria</taxon>
        <taxon>Burkholderiales</taxon>
        <taxon>Burkholderiaceae</taxon>
        <taxon>Caballeronia</taxon>
    </lineage>
</organism>
<dbReference type="EMBL" id="FCNX02000004">
    <property type="protein sequence ID" value="SAK59294.1"/>
    <property type="molecule type" value="Genomic_DNA"/>
</dbReference>
<dbReference type="Gene3D" id="1.10.10.10">
    <property type="entry name" value="Winged helix-like DNA-binding domain superfamily/Winged helix DNA-binding domain"/>
    <property type="match status" value="1"/>
</dbReference>